<evidence type="ECO:0000256" key="7">
    <source>
        <dbReference type="ARBA" id="ARBA00022840"/>
    </source>
</evidence>
<comment type="similarity">
    <text evidence="3 11">Belongs to the hexokinase family.</text>
</comment>
<evidence type="ECO:0000256" key="8">
    <source>
        <dbReference type="ARBA" id="ARBA00023152"/>
    </source>
</evidence>
<organism evidence="14 15">
    <name type="scientific">Tuber aestivum</name>
    <name type="common">summer truffle</name>
    <dbReference type="NCBI Taxonomy" id="59557"/>
    <lineage>
        <taxon>Eukaryota</taxon>
        <taxon>Fungi</taxon>
        <taxon>Dikarya</taxon>
        <taxon>Ascomycota</taxon>
        <taxon>Pezizomycotina</taxon>
        <taxon>Pezizomycetes</taxon>
        <taxon>Pezizales</taxon>
        <taxon>Tuberaceae</taxon>
        <taxon>Tuber</taxon>
    </lineage>
</organism>
<dbReference type="SUPFAM" id="SSF53067">
    <property type="entry name" value="Actin-like ATPase domain"/>
    <property type="match status" value="2"/>
</dbReference>
<keyword evidence="15" id="KW-1185">Reference proteome</keyword>
<gene>
    <name evidence="14" type="ORF">GSTUAT00003246001</name>
</gene>
<proteinExistence type="inferred from homology"/>
<evidence type="ECO:0000256" key="2">
    <source>
        <dbReference type="ARBA" id="ARBA00005028"/>
    </source>
</evidence>
<dbReference type="AlphaFoldDB" id="A0A292PZR1"/>
<dbReference type="PROSITE" id="PS00378">
    <property type="entry name" value="HEXOKINASE_1"/>
    <property type="match status" value="1"/>
</dbReference>
<dbReference type="UniPathway" id="UPA00109">
    <property type="reaction ID" value="UER00180"/>
</dbReference>
<evidence type="ECO:0000259" key="13">
    <source>
        <dbReference type="Pfam" id="PF03727"/>
    </source>
</evidence>
<evidence type="ECO:0000259" key="12">
    <source>
        <dbReference type="Pfam" id="PF00349"/>
    </source>
</evidence>
<dbReference type="GO" id="GO:0006096">
    <property type="term" value="P:glycolytic process"/>
    <property type="evidence" value="ECO:0007669"/>
    <property type="project" value="UniProtKB-UniPathway"/>
</dbReference>
<comment type="pathway">
    <text evidence="2">Carbohydrate metabolism; hexose metabolism.</text>
</comment>
<dbReference type="Pfam" id="PF03727">
    <property type="entry name" value="Hexokinase_2"/>
    <property type="match status" value="1"/>
</dbReference>
<evidence type="ECO:0000256" key="5">
    <source>
        <dbReference type="ARBA" id="ARBA00022741"/>
    </source>
</evidence>
<dbReference type="Pfam" id="PF00349">
    <property type="entry name" value="Hexokinase_1"/>
    <property type="match status" value="1"/>
</dbReference>
<dbReference type="Gene3D" id="1.10.287.1250">
    <property type="match status" value="1"/>
</dbReference>
<dbReference type="GO" id="GO:0006013">
    <property type="term" value="P:mannose metabolic process"/>
    <property type="evidence" value="ECO:0007669"/>
    <property type="project" value="TreeGrafter"/>
</dbReference>
<evidence type="ECO:0000256" key="3">
    <source>
        <dbReference type="ARBA" id="ARBA00009225"/>
    </source>
</evidence>
<feature type="domain" description="Hexokinase N-terminal" evidence="12">
    <location>
        <begin position="27"/>
        <end position="224"/>
    </location>
</feature>
<dbReference type="InterPro" id="IPR022673">
    <property type="entry name" value="Hexokinase_C"/>
</dbReference>
<dbReference type="InterPro" id="IPR043129">
    <property type="entry name" value="ATPase_NBD"/>
</dbReference>
<dbReference type="GO" id="GO:0006006">
    <property type="term" value="P:glucose metabolic process"/>
    <property type="evidence" value="ECO:0007669"/>
    <property type="project" value="TreeGrafter"/>
</dbReference>
<dbReference type="PANTHER" id="PTHR19443">
    <property type="entry name" value="HEXOKINASE"/>
    <property type="match status" value="1"/>
</dbReference>
<accession>A0A292PZR1</accession>
<dbReference type="Proteomes" id="UP001412239">
    <property type="component" value="Unassembled WGS sequence"/>
</dbReference>
<evidence type="ECO:0000256" key="6">
    <source>
        <dbReference type="ARBA" id="ARBA00022777"/>
    </source>
</evidence>
<keyword evidence="7 11" id="KW-0067">ATP-binding</keyword>
<dbReference type="EC" id="2.7.1.-" evidence="11"/>
<dbReference type="InterPro" id="IPR001312">
    <property type="entry name" value="Hexokinase"/>
</dbReference>
<dbReference type="PANTHER" id="PTHR19443:SF16">
    <property type="entry name" value="HEXOKINASE TYPE 1-RELATED"/>
    <property type="match status" value="1"/>
</dbReference>
<evidence type="ECO:0000256" key="1">
    <source>
        <dbReference type="ARBA" id="ARBA00004888"/>
    </source>
</evidence>
<comment type="pathway">
    <text evidence="1">Carbohydrate degradation; glycolysis; D-glyceraldehyde 3-phosphate and glycerone phosphate from D-glucose: step 1/4.</text>
</comment>
<dbReference type="GO" id="GO:0008865">
    <property type="term" value="F:fructokinase activity"/>
    <property type="evidence" value="ECO:0007669"/>
    <property type="project" value="TreeGrafter"/>
</dbReference>
<dbReference type="FunFam" id="3.30.420.40:FF:000092">
    <property type="entry name" value="Phosphotransferase"/>
    <property type="match status" value="1"/>
</dbReference>
<sequence>MYLTASRKPPSRKGSMHDVPNDLMKHIHELEEMFTIHTPKLLEIVSKFQEELVKGLSVAGGSIPMNPTWVIGYPTGDETGTYLALDMGGTNLRVCEVELPEEKGQYDIYQSKYRLPEEIKSGTGDQLFDYIAECVKQFLIANHECEDIKDLKELHLGFTFSYPCEQNAIDHGILQRWTKGFDIEGVEGHDVVPMFEAALERKGVPIKITALVNDTTGTLIASAYTDNTTRIGCIFGTGCNAAYMETIGCIPKLAHMNLDPNLEIAINCEWGAFDNEHFVLPRTPYDRHIDESSPRPGQQTFEKMVAGLYLGEIFRLALVDLYSNPDVKIFEKQDISALQLEYSLDSSFLAEIESDPWENLMETHALFEKKLKIDTTEPERKLIRRLAELIGTRAARLSACGVAAICKMKNIESCHVGADGSVFNKYPNFQERGAKALREIFGWGKTVRNDPIQIVPSEDGSGVGAALIAALTMKRIRKGIHAGVNVKRKNSLIPPIP</sequence>
<dbReference type="GO" id="GO:0005829">
    <property type="term" value="C:cytosol"/>
    <property type="evidence" value="ECO:0007669"/>
    <property type="project" value="TreeGrafter"/>
</dbReference>
<dbReference type="GO" id="GO:0019158">
    <property type="term" value="F:mannokinase activity"/>
    <property type="evidence" value="ECO:0007669"/>
    <property type="project" value="TreeGrafter"/>
</dbReference>
<evidence type="ECO:0000256" key="11">
    <source>
        <dbReference type="RuleBase" id="RU362007"/>
    </source>
</evidence>
<dbReference type="GO" id="GO:0005739">
    <property type="term" value="C:mitochondrion"/>
    <property type="evidence" value="ECO:0007669"/>
    <property type="project" value="TreeGrafter"/>
</dbReference>
<keyword evidence="6 11" id="KW-0418">Kinase</keyword>
<name>A0A292PZR1_9PEZI</name>
<dbReference type="InterPro" id="IPR022672">
    <property type="entry name" value="Hexokinase_N"/>
</dbReference>
<protein>
    <recommendedName>
        <fullName evidence="11">Phosphotransferase</fullName>
        <ecNumber evidence="11">2.7.1.-</ecNumber>
    </recommendedName>
</protein>
<dbReference type="PROSITE" id="PS51748">
    <property type="entry name" value="HEXOKINASE_2"/>
    <property type="match status" value="1"/>
</dbReference>
<dbReference type="GO" id="GO:0005524">
    <property type="term" value="F:ATP binding"/>
    <property type="evidence" value="ECO:0007669"/>
    <property type="project" value="UniProtKB-UniRule"/>
</dbReference>
<comment type="catalytic activity">
    <reaction evidence="9">
        <text>a D-hexose + ATP = a D-hexose 6-phosphate + ADP + H(+)</text>
        <dbReference type="Rhea" id="RHEA:22740"/>
        <dbReference type="ChEBI" id="CHEBI:4194"/>
        <dbReference type="ChEBI" id="CHEBI:15378"/>
        <dbReference type="ChEBI" id="CHEBI:30616"/>
        <dbReference type="ChEBI" id="CHEBI:229467"/>
        <dbReference type="ChEBI" id="CHEBI:456216"/>
        <dbReference type="EC" id="2.7.1.1"/>
    </reaction>
    <physiologicalReaction direction="left-to-right" evidence="9">
        <dbReference type="Rhea" id="RHEA:22741"/>
    </physiologicalReaction>
</comment>
<dbReference type="Gene3D" id="3.30.420.40">
    <property type="match status" value="1"/>
</dbReference>
<keyword evidence="4 11" id="KW-0808">Transferase</keyword>
<dbReference type="FunFam" id="3.40.367.20:FF:000004">
    <property type="entry name" value="Phosphotransferase"/>
    <property type="match status" value="1"/>
</dbReference>
<feature type="domain" description="Hexokinase C-terminal" evidence="13">
    <location>
        <begin position="230"/>
        <end position="471"/>
    </location>
</feature>
<evidence type="ECO:0000313" key="14">
    <source>
        <dbReference type="EMBL" id="CUS12634.1"/>
    </source>
</evidence>
<dbReference type="Gene3D" id="3.40.367.20">
    <property type="match status" value="1"/>
</dbReference>
<dbReference type="InterPro" id="IPR019807">
    <property type="entry name" value="Hexokinase_BS"/>
</dbReference>
<evidence type="ECO:0000256" key="10">
    <source>
        <dbReference type="ARBA" id="ARBA00047905"/>
    </source>
</evidence>
<evidence type="ECO:0000256" key="9">
    <source>
        <dbReference type="ARBA" id="ARBA00044613"/>
    </source>
</evidence>
<keyword evidence="8 11" id="KW-0324">Glycolysis</keyword>
<comment type="catalytic activity">
    <reaction evidence="10">
        <text>D-fructose + ATP = D-fructose 6-phosphate + ADP + H(+)</text>
        <dbReference type="Rhea" id="RHEA:16125"/>
        <dbReference type="ChEBI" id="CHEBI:15378"/>
        <dbReference type="ChEBI" id="CHEBI:30616"/>
        <dbReference type="ChEBI" id="CHEBI:37721"/>
        <dbReference type="ChEBI" id="CHEBI:61527"/>
        <dbReference type="ChEBI" id="CHEBI:456216"/>
        <dbReference type="EC" id="2.7.1.1"/>
    </reaction>
    <physiologicalReaction direction="left-to-right" evidence="10">
        <dbReference type="Rhea" id="RHEA:16126"/>
    </physiologicalReaction>
</comment>
<reference evidence="14" key="1">
    <citation type="submission" date="2015-10" db="EMBL/GenBank/DDBJ databases">
        <authorList>
            <person name="Regsiter A."/>
            <person name="william w."/>
        </authorList>
    </citation>
    <scope>NUCLEOTIDE SEQUENCE</scope>
    <source>
        <strain evidence="14">Montdore</strain>
    </source>
</reference>
<evidence type="ECO:0000256" key="4">
    <source>
        <dbReference type="ARBA" id="ARBA00022679"/>
    </source>
</evidence>
<evidence type="ECO:0000313" key="15">
    <source>
        <dbReference type="Proteomes" id="UP001412239"/>
    </source>
</evidence>
<dbReference type="GO" id="GO:0005536">
    <property type="term" value="F:D-glucose binding"/>
    <property type="evidence" value="ECO:0007669"/>
    <property type="project" value="InterPro"/>
</dbReference>
<dbReference type="EMBL" id="LN890987">
    <property type="protein sequence ID" value="CUS12634.1"/>
    <property type="molecule type" value="Genomic_DNA"/>
</dbReference>
<keyword evidence="5 11" id="KW-0547">Nucleotide-binding</keyword>
<dbReference type="GO" id="GO:0004340">
    <property type="term" value="F:glucokinase activity"/>
    <property type="evidence" value="ECO:0007669"/>
    <property type="project" value="TreeGrafter"/>
</dbReference>
<dbReference type="GO" id="GO:0001678">
    <property type="term" value="P:intracellular glucose homeostasis"/>
    <property type="evidence" value="ECO:0007669"/>
    <property type="project" value="InterPro"/>
</dbReference>
<dbReference type="PRINTS" id="PR00475">
    <property type="entry name" value="HEXOKINASE"/>
</dbReference>